<comment type="similarity">
    <text evidence="5">Belongs to the anthrone oxygenase family.</text>
</comment>
<evidence type="ECO:0000256" key="1">
    <source>
        <dbReference type="ARBA" id="ARBA00004141"/>
    </source>
</evidence>
<protein>
    <recommendedName>
        <fullName evidence="7">N-acetyltransferase domain-containing protein</fullName>
    </recommendedName>
</protein>
<comment type="subcellular location">
    <subcellularLocation>
        <location evidence="1">Membrane</location>
        <topology evidence="1">Multi-pass membrane protein</topology>
    </subcellularLocation>
</comment>
<dbReference type="PROSITE" id="PS51186">
    <property type="entry name" value="GNAT"/>
    <property type="match status" value="1"/>
</dbReference>
<dbReference type="EMBL" id="JAPEVB010000002">
    <property type="protein sequence ID" value="KAJ4394043.1"/>
    <property type="molecule type" value="Genomic_DNA"/>
</dbReference>
<dbReference type="InterPro" id="IPR013901">
    <property type="entry name" value="Anthrone_oxy"/>
</dbReference>
<gene>
    <name evidence="8" type="ORF">N0V93_003260</name>
</gene>
<dbReference type="SUPFAM" id="SSF55729">
    <property type="entry name" value="Acyl-CoA N-acyltransferases (Nat)"/>
    <property type="match status" value="1"/>
</dbReference>
<reference evidence="8" key="1">
    <citation type="submission" date="2022-10" db="EMBL/GenBank/DDBJ databases">
        <title>Tapping the CABI collections for fungal endophytes: first genome assemblies for Collariella, Neodidymelliopsis, Ascochyta clinopodiicola, Didymella pomorum, Didymosphaeria variabile, Neocosmospora piperis and Neocucurbitaria cava.</title>
        <authorList>
            <person name="Hill R."/>
        </authorList>
    </citation>
    <scope>NUCLEOTIDE SEQUENCE</scope>
    <source>
        <strain evidence="8">IMI 355082</strain>
    </source>
</reference>
<dbReference type="Gene3D" id="3.40.630.30">
    <property type="match status" value="1"/>
</dbReference>
<dbReference type="OrthoDB" id="4072826at2759"/>
<keyword evidence="9" id="KW-1185">Reference proteome</keyword>
<dbReference type="PANTHER" id="PTHR35042">
    <property type="entry name" value="ANTHRONE OXYGENASE ENCC"/>
    <property type="match status" value="1"/>
</dbReference>
<dbReference type="Pfam" id="PF13302">
    <property type="entry name" value="Acetyltransf_3"/>
    <property type="match status" value="1"/>
</dbReference>
<dbReference type="GO" id="GO:0016747">
    <property type="term" value="F:acyltransferase activity, transferring groups other than amino-acyl groups"/>
    <property type="evidence" value="ECO:0007669"/>
    <property type="project" value="InterPro"/>
</dbReference>
<dbReference type="AlphaFoldDB" id="A0A9W8YY76"/>
<dbReference type="GO" id="GO:0016020">
    <property type="term" value="C:membrane"/>
    <property type="evidence" value="ECO:0007669"/>
    <property type="project" value="UniProtKB-SubCell"/>
</dbReference>
<sequence length="384" mass="42172">MATAERWTRIITTLPQPLPFSTERIPTRTSRLLIRPLALSDLNGFHELARTHEVMKWTAAGHAHTSHEETRKRLDEFLAPNDTKTFNCAICLRDTGEFVGIGGVHRFSRIEGLHGVDPESSGYGWPELGYLLKQEYWGRGLATEFVTAFLNMWDQLQRASTELSVNVKSLVDGDYGDESSPAKEALVAIVDPANGASQRILQKCGFEEFDKFTEKHREDPDKSLQLLSFRYFPNSREATESINSGQAMLSILAIPGLLSTSAPVSTQLLAQQWAGIYNRGKVLGPQTAVLGLFGFGYLAYERSSRGLGWTKFVGAAALTLGIVPFTVIFMDPTNQALLRVAAGVGATGEGAVRELLVKWKGLNLVRSVFPLAGAVLGFWGLISN</sequence>
<feature type="transmembrane region" description="Helical" evidence="6">
    <location>
        <begin position="282"/>
        <end position="300"/>
    </location>
</feature>
<evidence type="ECO:0000259" key="7">
    <source>
        <dbReference type="PROSITE" id="PS51186"/>
    </source>
</evidence>
<evidence type="ECO:0000256" key="2">
    <source>
        <dbReference type="ARBA" id="ARBA00022692"/>
    </source>
</evidence>
<feature type="domain" description="N-acetyltransferase" evidence="7">
    <location>
        <begin position="32"/>
        <end position="233"/>
    </location>
</feature>
<comment type="caution">
    <text evidence="8">The sequence shown here is derived from an EMBL/GenBank/DDBJ whole genome shotgun (WGS) entry which is preliminary data.</text>
</comment>
<dbReference type="Pfam" id="PF08592">
    <property type="entry name" value="Anthrone_oxy"/>
    <property type="match status" value="1"/>
</dbReference>
<evidence type="ECO:0000256" key="4">
    <source>
        <dbReference type="ARBA" id="ARBA00023136"/>
    </source>
</evidence>
<keyword evidence="2 6" id="KW-0812">Transmembrane</keyword>
<evidence type="ECO:0000256" key="5">
    <source>
        <dbReference type="ARBA" id="ARBA00034313"/>
    </source>
</evidence>
<dbReference type="InterPro" id="IPR016181">
    <property type="entry name" value="Acyl_CoA_acyltransferase"/>
</dbReference>
<feature type="transmembrane region" description="Helical" evidence="6">
    <location>
        <begin position="363"/>
        <end position="382"/>
    </location>
</feature>
<proteinExistence type="inferred from homology"/>
<evidence type="ECO:0000256" key="6">
    <source>
        <dbReference type="SAM" id="Phobius"/>
    </source>
</evidence>
<dbReference type="InterPro" id="IPR000182">
    <property type="entry name" value="GNAT_dom"/>
</dbReference>
<feature type="transmembrane region" description="Helical" evidence="6">
    <location>
        <begin position="312"/>
        <end position="330"/>
    </location>
</feature>
<keyword evidence="4 6" id="KW-0472">Membrane</keyword>
<dbReference type="PANTHER" id="PTHR35042:SF1">
    <property type="entry name" value="DUF1772-DOMAIN-CONTAINING PROTEIN"/>
    <property type="match status" value="1"/>
</dbReference>
<evidence type="ECO:0000313" key="8">
    <source>
        <dbReference type="EMBL" id="KAJ4394043.1"/>
    </source>
</evidence>
<evidence type="ECO:0000313" key="9">
    <source>
        <dbReference type="Proteomes" id="UP001140453"/>
    </source>
</evidence>
<accession>A0A9W8YY76</accession>
<keyword evidence="3 6" id="KW-1133">Transmembrane helix</keyword>
<evidence type="ECO:0000256" key="3">
    <source>
        <dbReference type="ARBA" id="ARBA00022989"/>
    </source>
</evidence>
<name>A0A9W8YY76_9PEZI</name>
<organism evidence="8 9">
    <name type="scientific">Gnomoniopsis smithogilvyi</name>
    <dbReference type="NCBI Taxonomy" id="1191159"/>
    <lineage>
        <taxon>Eukaryota</taxon>
        <taxon>Fungi</taxon>
        <taxon>Dikarya</taxon>
        <taxon>Ascomycota</taxon>
        <taxon>Pezizomycotina</taxon>
        <taxon>Sordariomycetes</taxon>
        <taxon>Sordariomycetidae</taxon>
        <taxon>Diaporthales</taxon>
        <taxon>Gnomoniaceae</taxon>
        <taxon>Gnomoniopsis</taxon>
    </lineage>
</organism>
<dbReference type="Proteomes" id="UP001140453">
    <property type="component" value="Unassembled WGS sequence"/>
</dbReference>